<dbReference type="InterPro" id="IPR013830">
    <property type="entry name" value="SGNH_hydro"/>
</dbReference>
<evidence type="ECO:0000313" key="4">
    <source>
        <dbReference type="EMBL" id="AGA31000.1"/>
    </source>
</evidence>
<dbReference type="Pfam" id="PF14606">
    <property type="entry name" value="Lipase_GDSL_3"/>
    <property type="match status" value="1"/>
</dbReference>
<gene>
    <name evidence="4" type="ordered locus">Sinac_6944</name>
</gene>
<dbReference type="PANTHER" id="PTHR30383">
    <property type="entry name" value="THIOESTERASE 1/PROTEASE 1/LYSOPHOSPHOLIPASE L1"/>
    <property type="match status" value="1"/>
</dbReference>
<dbReference type="PANTHER" id="PTHR30383:SF29">
    <property type="entry name" value="SGNH HYDROLASE-TYPE ESTERASE DOMAIN-CONTAINING PROTEIN"/>
    <property type="match status" value="1"/>
</dbReference>
<dbReference type="Proteomes" id="UP000010798">
    <property type="component" value="Chromosome"/>
</dbReference>
<keyword evidence="5" id="KW-1185">Reference proteome</keyword>
<evidence type="ECO:0008006" key="6">
    <source>
        <dbReference type="Google" id="ProtNLM"/>
    </source>
</evidence>
<dbReference type="STRING" id="886293.Sinac_6944"/>
<accession>L0DQ82</accession>
<dbReference type="AlphaFoldDB" id="L0DQ82"/>
<evidence type="ECO:0000259" key="2">
    <source>
        <dbReference type="Pfam" id="PF14606"/>
    </source>
</evidence>
<dbReference type="EMBL" id="CP003364">
    <property type="protein sequence ID" value="AGA31000.1"/>
    <property type="molecule type" value="Genomic_DNA"/>
</dbReference>
<dbReference type="RefSeq" id="WP_015250072.1">
    <property type="nucleotide sequence ID" value="NC_019892.1"/>
</dbReference>
<dbReference type="InterPro" id="IPR036514">
    <property type="entry name" value="SGNH_hydro_sf"/>
</dbReference>
<protein>
    <recommendedName>
        <fullName evidence="6">Lysophospholipase L1-like esterase</fullName>
    </recommendedName>
</protein>
<feature type="domain" description="SGNH hydrolase-type esterase N-terminal" evidence="3">
    <location>
        <begin position="47"/>
        <end position="189"/>
    </location>
</feature>
<evidence type="ECO:0000256" key="1">
    <source>
        <dbReference type="SAM" id="SignalP"/>
    </source>
</evidence>
<dbReference type="HOGENOM" id="CLU_064662_0_0_0"/>
<keyword evidence="1" id="KW-0732">Signal</keyword>
<organism evidence="4 5">
    <name type="scientific">Singulisphaera acidiphila (strain ATCC BAA-1392 / DSM 18658 / VKM B-2454 / MOB10)</name>
    <dbReference type="NCBI Taxonomy" id="886293"/>
    <lineage>
        <taxon>Bacteria</taxon>
        <taxon>Pseudomonadati</taxon>
        <taxon>Planctomycetota</taxon>
        <taxon>Planctomycetia</taxon>
        <taxon>Isosphaerales</taxon>
        <taxon>Isosphaeraceae</taxon>
        <taxon>Singulisphaera</taxon>
    </lineage>
</organism>
<dbReference type="GO" id="GO:0016788">
    <property type="term" value="F:hydrolase activity, acting on ester bonds"/>
    <property type="evidence" value="ECO:0007669"/>
    <property type="project" value="UniProtKB-ARBA"/>
</dbReference>
<dbReference type="eggNOG" id="COG2755">
    <property type="taxonomic scope" value="Bacteria"/>
</dbReference>
<reference evidence="4 5" key="1">
    <citation type="submission" date="2012-02" db="EMBL/GenBank/DDBJ databases">
        <title>Complete sequence of chromosome of Singulisphaera acidiphila DSM 18658.</title>
        <authorList>
            <consortium name="US DOE Joint Genome Institute (JGI-PGF)"/>
            <person name="Lucas S."/>
            <person name="Copeland A."/>
            <person name="Lapidus A."/>
            <person name="Glavina del Rio T."/>
            <person name="Dalin E."/>
            <person name="Tice H."/>
            <person name="Bruce D."/>
            <person name="Goodwin L."/>
            <person name="Pitluck S."/>
            <person name="Peters L."/>
            <person name="Ovchinnikova G."/>
            <person name="Chertkov O."/>
            <person name="Kyrpides N."/>
            <person name="Mavromatis K."/>
            <person name="Ivanova N."/>
            <person name="Brettin T."/>
            <person name="Detter J.C."/>
            <person name="Han C."/>
            <person name="Larimer F."/>
            <person name="Land M."/>
            <person name="Hauser L."/>
            <person name="Markowitz V."/>
            <person name="Cheng J.-F."/>
            <person name="Hugenholtz P."/>
            <person name="Woyke T."/>
            <person name="Wu D."/>
            <person name="Tindall B."/>
            <person name="Pomrenke H."/>
            <person name="Brambilla E."/>
            <person name="Klenk H.-P."/>
            <person name="Eisen J.A."/>
        </authorList>
    </citation>
    <scope>NUCLEOTIDE SEQUENCE [LARGE SCALE GENOMIC DNA]</scope>
    <source>
        <strain evidence="5">ATCC BAA-1392 / DSM 18658 / VKM B-2454 / MOB10</strain>
    </source>
</reference>
<dbReference type="Pfam" id="PF14607">
    <property type="entry name" value="GxDLY"/>
    <property type="match status" value="1"/>
</dbReference>
<feature type="domain" description="SGNH hydrolase-type esterase" evidence="2">
    <location>
        <begin position="202"/>
        <end position="378"/>
    </location>
</feature>
<dbReference type="Gene3D" id="2.60.120.260">
    <property type="entry name" value="Galactose-binding domain-like"/>
    <property type="match status" value="1"/>
</dbReference>
<dbReference type="CDD" id="cd01844">
    <property type="entry name" value="SGNH_hydrolase_like_6"/>
    <property type="match status" value="1"/>
</dbReference>
<dbReference type="InterPro" id="IPR032740">
    <property type="entry name" value="GxDLY"/>
</dbReference>
<feature type="chain" id="PRO_5003940346" description="Lysophospholipase L1-like esterase" evidence="1">
    <location>
        <begin position="27"/>
        <end position="383"/>
    </location>
</feature>
<evidence type="ECO:0000259" key="3">
    <source>
        <dbReference type="Pfam" id="PF14607"/>
    </source>
</evidence>
<dbReference type="Gene3D" id="3.40.50.1110">
    <property type="entry name" value="SGNH hydrolase"/>
    <property type="match status" value="1"/>
</dbReference>
<name>L0DQ82_SINAD</name>
<dbReference type="InterPro" id="IPR051532">
    <property type="entry name" value="Ester_Hydrolysis_Enzymes"/>
</dbReference>
<dbReference type="SUPFAM" id="SSF52266">
    <property type="entry name" value="SGNH hydrolase"/>
    <property type="match status" value="1"/>
</dbReference>
<dbReference type="KEGG" id="saci:Sinac_6944"/>
<evidence type="ECO:0000313" key="5">
    <source>
        <dbReference type="Proteomes" id="UP000010798"/>
    </source>
</evidence>
<feature type="signal peptide" evidence="1">
    <location>
        <begin position="1"/>
        <end position="26"/>
    </location>
</feature>
<proteinExistence type="predicted"/>
<sequence length="383" mass="41806">MMKRCCSGSRLVATWILFLSVSAVVAAQEAKLDPARAKSEPGSATLWYDIRDLGVEGQGWEETKSPFDRLPAKAEGVVRDAVWNLSRDSTGLCVRFVTDSPTIEARWTLNKASLAMPHMPATGVSGLDLYARADDGQWRWLAVGQPKVAPTNSVTLVAGLPNGPREFLLYLPLYNGVTSVELGIPKDRQVARTEPRPEALRKPILFYGTSITQGGCASRPGMVHTAILGRQLNRPIINLGFSGNGKMEPELASLLAELDPAVYVLDCLPNMSSKEVEERLEPFVQTLRKAHPDTPIVLAEDRNYTSGFILTSPREHNERNHAALRTAHEHLLAAGIKGLHYLPADLQIGTDGEGTVDGSHPTDLGFMRMAEIFGSILRPILGK</sequence>